<dbReference type="Pfam" id="PF04203">
    <property type="entry name" value="Sortase"/>
    <property type="match status" value="1"/>
</dbReference>
<name>A0A329M5G1_9BACL</name>
<dbReference type="InterPro" id="IPR005754">
    <property type="entry name" value="Sortase"/>
</dbReference>
<keyword evidence="1" id="KW-0378">Hydrolase</keyword>
<evidence type="ECO:0000313" key="5">
    <source>
        <dbReference type="Proteomes" id="UP000250369"/>
    </source>
</evidence>
<dbReference type="EMBL" id="QMFB01000028">
    <property type="protein sequence ID" value="RAV13833.1"/>
    <property type="molecule type" value="Genomic_DNA"/>
</dbReference>
<sequence length="273" mass="32023">MANERNILRDMMGKSIKRAVLFFLIAVFLYSGYQLAQYFYDGYVSGKLNDRMKQQYVTAQKAQQGQPERQEQNHAGQGELTEEHLKQQQYRERFDRLLEINSDIVGWIRIENTGIDYPVVQSGDNEYYLNHNVEKQSSARGSIFMDYRNTDVNEDSHTVIYGHHMKDGSMFGELSKYKNAAYYHDHQMITFDGLEGSTKFQIFSVYIYSPKDQFFEYEFADEQQYSAYLEKITTKSRYDTGVKVTSDDQLLTLVTCTYEITDARFIIHAKRVQ</sequence>
<comment type="caution">
    <text evidence="4">The sequence shown here is derived from an EMBL/GenBank/DDBJ whole genome shotgun (WGS) entry which is preliminary data.</text>
</comment>
<reference evidence="4 5" key="1">
    <citation type="journal article" date="2009" name="Int. J. Syst. Evol. Microbiol.">
        <title>Paenibacillus contaminans sp. nov., isolated from a contaminated laboratory plate.</title>
        <authorList>
            <person name="Chou J.H."/>
            <person name="Lee J.H."/>
            <person name="Lin M.C."/>
            <person name="Chang P.S."/>
            <person name="Arun A.B."/>
            <person name="Young C.C."/>
            <person name="Chen W.M."/>
        </authorList>
    </citation>
    <scope>NUCLEOTIDE SEQUENCE [LARGE SCALE GENOMIC DNA]</scope>
    <source>
        <strain evidence="4 5">CKOBP-6</strain>
    </source>
</reference>
<accession>A0A329M5G1</accession>
<dbReference type="SUPFAM" id="SSF63817">
    <property type="entry name" value="Sortase"/>
    <property type="match status" value="1"/>
</dbReference>
<dbReference type="InterPro" id="IPR023365">
    <property type="entry name" value="Sortase_dom-sf"/>
</dbReference>
<proteinExistence type="predicted"/>
<protein>
    <submittedName>
        <fullName evidence="4">SrtB family sortase</fullName>
    </submittedName>
</protein>
<dbReference type="Gene3D" id="2.40.260.10">
    <property type="entry name" value="Sortase"/>
    <property type="match status" value="1"/>
</dbReference>
<dbReference type="Proteomes" id="UP000250369">
    <property type="component" value="Unassembled WGS sequence"/>
</dbReference>
<evidence type="ECO:0000256" key="1">
    <source>
        <dbReference type="ARBA" id="ARBA00022801"/>
    </source>
</evidence>
<dbReference type="RefSeq" id="WP_113035225.1">
    <property type="nucleotide sequence ID" value="NZ_QMFB01000028.1"/>
</dbReference>
<feature type="region of interest" description="Disordered" evidence="3">
    <location>
        <begin position="61"/>
        <end position="82"/>
    </location>
</feature>
<feature type="active site" description="Acyl-thioester intermediate" evidence="2">
    <location>
        <position position="256"/>
    </location>
</feature>
<dbReference type="OrthoDB" id="9806013at2"/>
<evidence type="ECO:0000313" key="4">
    <source>
        <dbReference type="EMBL" id="RAV13833.1"/>
    </source>
</evidence>
<dbReference type="AlphaFoldDB" id="A0A329M5G1"/>
<keyword evidence="5" id="KW-1185">Reference proteome</keyword>
<evidence type="ECO:0000256" key="3">
    <source>
        <dbReference type="SAM" id="MobiDB-lite"/>
    </source>
</evidence>
<feature type="active site" description="Proton donor/acceptor" evidence="2">
    <location>
        <position position="163"/>
    </location>
</feature>
<organism evidence="4 5">
    <name type="scientific">Paenibacillus contaminans</name>
    <dbReference type="NCBI Taxonomy" id="450362"/>
    <lineage>
        <taxon>Bacteria</taxon>
        <taxon>Bacillati</taxon>
        <taxon>Bacillota</taxon>
        <taxon>Bacilli</taxon>
        <taxon>Bacillales</taxon>
        <taxon>Paenibacillaceae</taxon>
        <taxon>Paenibacillus</taxon>
    </lineage>
</organism>
<gene>
    <name evidence="4" type="primary">srtB</name>
    <name evidence="4" type="ORF">DQG23_32640</name>
</gene>
<evidence type="ECO:0000256" key="2">
    <source>
        <dbReference type="PIRSR" id="PIRSR605754-1"/>
    </source>
</evidence>
<dbReference type="InterPro" id="IPR009835">
    <property type="entry name" value="SrtB"/>
</dbReference>
<dbReference type="NCBIfam" id="TIGR03064">
    <property type="entry name" value="sortase_srtB"/>
    <property type="match status" value="1"/>
</dbReference>
<dbReference type="CDD" id="cd05826">
    <property type="entry name" value="Sortase_B"/>
    <property type="match status" value="1"/>
</dbReference>
<dbReference type="GO" id="GO:0016787">
    <property type="term" value="F:hydrolase activity"/>
    <property type="evidence" value="ECO:0007669"/>
    <property type="project" value="UniProtKB-KW"/>
</dbReference>